<name>A0A178IP47_9BACT</name>
<dbReference type="AlphaFoldDB" id="A0A178IP47"/>
<feature type="region of interest" description="Disordered" evidence="1">
    <location>
        <begin position="68"/>
        <end position="87"/>
    </location>
</feature>
<evidence type="ECO:0000313" key="3">
    <source>
        <dbReference type="Proteomes" id="UP000078486"/>
    </source>
</evidence>
<dbReference type="OrthoDB" id="199932at2"/>
<sequence>MPMTVEQIVEETTQWPVDAVAELLDRITLAKHGGMSAARMDAWAATALRRCAELDGRQAELIADATAAPASARLSDDEAARIPPRGA</sequence>
<accession>A0A178IP47</accession>
<reference evidence="2 3" key="1">
    <citation type="submission" date="2016-01" db="EMBL/GenBank/DDBJ databases">
        <title>High potential of lignocellulose degradation of a new Verrucomicrobia species.</title>
        <authorList>
            <person name="Wang Y."/>
            <person name="Shi Y."/>
            <person name="Qiu Z."/>
            <person name="Liu S."/>
            <person name="Yang H."/>
        </authorList>
    </citation>
    <scope>NUCLEOTIDE SEQUENCE [LARGE SCALE GENOMIC DNA]</scope>
    <source>
        <strain evidence="2 3">TSB47</strain>
    </source>
</reference>
<dbReference type="EMBL" id="LRRQ01000017">
    <property type="protein sequence ID" value="OAM91670.1"/>
    <property type="molecule type" value="Genomic_DNA"/>
</dbReference>
<protein>
    <submittedName>
        <fullName evidence="2">Uncharacterized protein</fullName>
    </submittedName>
</protein>
<dbReference type="STRING" id="1184151.AW736_01955"/>
<dbReference type="RefSeq" id="WP_145928508.1">
    <property type="nucleotide sequence ID" value="NZ_CP109796.1"/>
</dbReference>
<dbReference type="Proteomes" id="UP000078486">
    <property type="component" value="Unassembled WGS sequence"/>
</dbReference>
<organism evidence="2 3">
    <name type="scientific">Termitidicoccus mucosus</name>
    <dbReference type="NCBI Taxonomy" id="1184151"/>
    <lineage>
        <taxon>Bacteria</taxon>
        <taxon>Pseudomonadati</taxon>
        <taxon>Verrucomicrobiota</taxon>
        <taxon>Opitutia</taxon>
        <taxon>Opitutales</taxon>
        <taxon>Opitutaceae</taxon>
        <taxon>Termitidicoccus</taxon>
    </lineage>
</organism>
<evidence type="ECO:0000313" key="2">
    <source>
        <dbReference type="EMBL" id="OAM91670.1"/>
    </source>
</evidence>
<gene>
    <name evidence="2" type="ORF">AW736_01955</name>
</gene>
<evidence type="ECO:0000256" key="1">
    <source>
        <dbReference type="SAM" id="MobiDB-lite"/>
    </source>
</evidence>
<keyword evidence="3" id="KW-1185">Reference proteome</keyword>
<proteinExistence type="predicted"/>
<comment type="caution">
    <text evidence="2">The sequence shown here is derived from an EMBL/GenBank/DDBJ whole genome shotgun (WGS) entry which is preliminary data.</text>
</comment>